<dbReference type="KEGG" id="vg:79675866"/>
<accession>A0A7D7IL06</accession>
<evidence type="ECO:0000313" key="1">
    <source>
        <dbReference type="EMBL" id="QMP82787.1"/>
    </source>
</evidence>
<evidence type="ECO:0000313" key="2">
    <source>
        <dbReference type="Proteomes" id="UP000514772"/>
    </source>
</evidence>
<protein>
    <submittedName>
        <fullName evidence="1">Uncharacterized protein</fullName>
    </submittedName>
</protein>
<dbReference type="Proteomes" id="UP000514772">
    <property type="component" value="Segment"/>
</dbReference>
<keyword evidence="2" id="KW-1185">Reference proteome</keyword>
<dbReference type="EMBL" id="MT478993">
    <property type="protein sequence ID" value="QMP82787.1"/>
    <property type="molecule type" value="Genomic_DNA"/>
</dbReference>
<name>A0A7D7IL06_9CAUD</name>
<sequence length="41" mass="4792">MDYEMRITLDFIAENWAAFTAFCEERGDDPDEVYKQLGGED</sequence>
<dbReference type="GeneID" id="79675866"/>
<organism evidence="1 2">
    <name type="scientific">Escherichia phage vB_EcoS_011D5</name>
    <dbReference type="NCBI Taxonomy" id="2735301"/>
    <lineage>
        <taxon>Viruses</taxon>
        <taxon>Duplodnaviria</taxon>
        <taxon>Heunggongvirae</taxon>
        <taxon>Uroviricota</taxon>
        <taxon>Caudoviricetes</taxon>
        <taxon>Dhillonvirus</taxon>
        <taxon>Dhillonvirus dv011D5</taxon>
    </lineage>
</organism>
<proteinExistence type="predicted"/>
<dbReference type="RefSeq" id="YP_010742308.1">
    <property type="nucleotide sequence ID" value="NC_073085.1"/>
</dbReference>
<reference evidence="1 2" key="1">
    <citation type="submission" date="2020-05" db="EMBL/GenBank/DDBJ databases">
        <authorList>
            <person name="Wang X."/>
        </authorList>
    </citation>
    <scope>NUCLEOTIDE SEQUENCE [LARGE SCALE GENOMIC DNA]</scope>
</reference>